<name>A0A2U1THB5_9MICO</name>
<keyword evidence="6" id="KW-1185">Reference proteome</keyword>
<sequence>MRVFELDADDVSRAIFSVTPQAVVDAAHDSGATAEVAAERFARAVWTGIVEPGDGAAGSLIEAIGASAALRSLVERWSPNRVSEALGDQSDGDLFEHVQKAWPRWIPRLDSAAALASLRLAKHNSATLICPGDDCWPTGLNDLGPHAPLALWVRGDPWRLPAASPSISLVGARAATGYGEHVTLEAASALVDRGFTIISGAAYGIDGAAHRAALASQGTTVAFLAGGVDRPYPSGHDALIGRIVETGAVASEVPCGVPPSKWRFLQRNRLIAAVSSATVVLEAGWRSGSLNTAGHAAALGRPLGAVPGPVTSAASAGCHRLIREYGATCVTNADEMAELAGEGDLGAGMSGGVPSRETERSSDEVRVLDSLSTRSGRNVDDIARRAGLPVDAVQSVLGVLELEGVVGERQLGWVYLPQRR</sequence>
<dbReference type="InterPro" id="IPR003488">
    <property type="entry name" value="DprA"/>
</dbReference>
<dbReference type="InterPro" id="IPR041614">
    <property type="entry name" value="DprA_WH"/>
</dbReference>
<comment type="similarity">
    <text evidence="1">Belongs to the DprA/Smf family.</text>
</comment>
<feature type="domain" description="DprA winged helix" evidence="4">
    <location>
        <begin position="357"/>
        <end position="406"/>
    </location>
</feature>
<organism evidence="5 6">
    <name type="scientific">Mycetocola zhujimingii</name>
    <dbReference type="NCBI Taxonomy" id="2079792"/>
    <lineage>
        <taxon>Bacteria</taxon>
        <taxon>Bacillati</taxon>
        <taxon>Actinomycetota</taxon>
        <taxon>Actinomycetes</taxon>
        <taxon>Micrococcales</taxon>
        <taxon>Microbacteriaceae</taxon>
        <taxon>Mycetocola</taxon>
    </lineage>
</organism>
<evidence type="ECO:0000256" key="1">
    <source>
        <dbReference type="ARBA" id="ARBA00006525"/>
    </source>
</evidence>
<dbReference type="AlphaFoldDB" id="A0A2U1THB5"/>
<accession>A0A2U1THB5</accession>
<dbReference type="Gene3D" id="3.40.50.450">
    <property type="match status" value="1"/>
</dbReference>
<dbReference type="Pfam" id="PF17782">
    <property type="entry name" value="WHD_DprA"/>
    <property type="match status" value="1"/>
</dbReference>
<dbReference type="NCBIfam" id="TIGR00732">
    <property type="entry name" value="dprA"/>
    <property type="match status" value="1"/>
</dbReference>
<evidence type="ECO:0000259" key="3">
    <source>
        <dbReference type="Pfam" id="PF02481"/>
    </source>
</evidence>
<dbReference type="Pfam" id="PF02481">
    <property type="entry name" value="DNA_processg_A"/>
    <property type="match status" value="1"/>
</dbReference>
<evidence type="ECO:0000259" key="4">
    <source>
        <dbReference type="Pfam" id="PF17782"/>
    </source>
</evidence>
<dbReference type="Proteomes" id="UP000244962">
    <property type="component" value="Unassembled WGS sequence"/>
</dbReference>
<dbReference type="SUPFAM" id="SSF102405">
    <property type="entry name" value="MCP/YpsA-like"/>
    <property type="match status" value="1"/>
</dbReference>
<evidence type="ECO:0000313" key="5">
    <source>
        <dbReference type="EMBL" id="PWC08268.1"/>
    </source>
</evidence>
<dbReference type="GO" id="GO:0009294">
    <property type="term" value="P:DNA-mediated transformation"/>
    <property type="evidence" value="ECO:0007669"/>
    <property type="project" value="InterPro"/>
</dbReference>
<evidence type="ECO:0000256" key="2">
    <source>
        <dbReference type="SAM" id="MobiDB-lite"/>
    </source>
</evidence>
<dbReference type="InterPro" id="IPR057666">
    <property type="entry name" value="DrpA_SLOG"/>
</dbReference>
<comment type="caution">
    <text evidence="5">The sequence shown here is derived from an EMBL/GenBank/DDBJ whole genome shotgun (WGS) entry which is preliminary data.</text>
</comment>
<feature type="domain" description="Smf/DprA SLOG" evidence="3">
    <location>
        <begin position="128"/>
        <end position="338"/>
    </location>
</feature>
<dbReference type="RefSeq" id="WP_108962073.1">
    <property type="nucleotide sequence ID" value="NZ_QEFB01000001.1"/>
</dbReference>
<dbReference type="PANTHER" id="PTHR43022:SF1">
    <property type="entry name" value="PROTEIN SMF"/>
    <property type="match status" value="1"/>
</dbReference>
<dbReference type="PANTHER" id="PTHR43022">
    <property type="entry name" value="PROTEIN SMF"/>
    <property type="match status" value="1"/>
</dbReference>
<dbReference type="InterPro" id="IPR036388">
    <property type="entry name" value="WH-like_DNA-bd_sf"/>
</dbReference>
<feature type="region of interest" description="Disordered" evidence="2">
    <location>
        <begin position="342"/>
        <end position="364"/>
    </location>
</feature>
<evidence type="ECO:0000313" key="6">
    <source>
        <dbReference type="Proteomes" id="UP000244962"/>
    </source>
</evidence>
<gene>
    <name evidence="5" type="primary">dprA</name>
    <name evidence="5" type="ORF">DF223_02690</name>
</gene>
<reference evidence="6" key="1">
    <citation type="submission" date="2018-04" db="EMBL/GenBank/DDBJ databases">
        <authorList>
            <person name="Liu S."/>
            <person name="Wang Z."/>
            <person name="Li J."/>
        </authorList>
    </citation>
    <scope>NUCLEOTIDE SEQUENCE [LARGE SCALE GENOMIC DNA]</scope>
    <source>
        <strain evidence="6">622</strain>
    </source>
</reference>
<proteinExistence type="inferred from homology"/>
<dbReference type="EMBL" id="QEFB01000001">
    <property type="protein sequence ID" value="PWC08268.1"/>
    <property type="molecule type" value="Genomic_DNA"/>
</dbReference>
<dbReference type="Gene3D" id="1.10.10.10">
    <property type="entry name" value="Winged helix-like DNA-binding domain superfamily/Winged helix DNA-binding domain"/>
    <property type="match status" value="1"/>
</dbReference>
<protein>
    <submittedName>
        <fullName evidence="5">DNA-protecting protein DprA</fullName>
    </submittedName>
</protein>